<evidence type="ECO:0000256" key="2">
    <source>
        <dbReference type="ARBA" id="ARBA00022525"/>
    </source>
</evidence>
<dbReference type="OMA" id="TRVAKMT"/>
<keyword evidence="8" id="KW-1015">Disulfide bond</keyword>
<evidence type="ECO:0000256" key="1">
    <source>
        <dbReference type="ARBA" id="ARBA00004613"/>
    </source>
</evidence>
<dbReference type="PRINTS" id="PR00722">
    <property type="entry name" value="CHYMOTRYPSIN"/>
</dbReference>
<protein>
    <submittedName>
        <fullName evidence="11">Serine protease gd</fullName>
    </submittedName>
</protein>
<keyword evidence="5" id="KW-0378">Hydrolase</keyword>
<keyword evidence="12" id="KW-1185">Reference proteome</keyword>
<sequence>MLKFYLSSLSFLLLIFCFNTQHLQIPPVACPNYFQYFIENSQYIGKISIPTISNTIELLVYFSQKQPLQTNYYGRISLESRDPIVYRVEFPSPIEVPKLTKITVNGQDICVANEYSAPSTRLYLNHKLQITTQALNSNSPQQFPLNPQTFQQFPTSGLQIQPTREVAQFSDTPTQIFNNKFTPETNNNNNVIQPIRQNAQCGLGNTVTAFVFGGEEVMRGEFPWLTAIYVKSAGLRFLCGGSLISSRTVVSAGHCFKIGSIAANRLVINLGRHNLEDFSEQGFVTREIENLIVHPEYNSNLFPDADLAILHLKQPVQFTNNIRPICLWTDNIDTRYIEGQAGVVAGWGADEQGRTFTPVPKKVDTKIVSDAECLRSSPAYNMLTSPRTFCAGNRDDTGPCMGDSGSGLMISRNGRWYLRGIVSAGQTKDRKCNLQEFVVFCDVAKHMQWIQSNLVS</sequence>
<dbReference type="Pfam" id="PF00089">
    <property type="entry name" value="Trypsin"/>
    <property type="match status" value="1"/>
</dbReference>
<dbReference type="SMART" id="SM00020">
    <property type="entry name" value="Tryp_SPc"/>
    <property type="match status" value="1"/>
</dbReference>
<dbReference type="InterPro" id="IPR043504">
    <property type="entry name" value="Peptidase_S1_PA_chymotrypsin"/>
</dbReference>
<reference evidence="11 12" key="1">
    <citation type="journal article" date="2015" name="Nat. Commun.">
        <title>Lucilia cuprina genome unlocks parasitic fly biology to underpin future interventions.</title>
        <authorList>
            <person name="Anstead C.A."/>
            <person name="Korhonen P.K."/>
            <person name="Young N.D."/>
            <person name="Hall R.S."/>
            <person name="Jex A.R."/>
            <person name="Murali S.C."/>
            <person name="Hughes D.S."/>
            <person name="Lee S.F."/>
            <person name="Perry T."/>
            <person name="Stroehlein A.J."/>
            <person name="Ansell B.R."/>
            <person name="Breugelmans B."/>
            <person name="Hofmann A."/>
            <person name="Qu J."/>
            <person name="Dugan S."/>
            <person name="Lee S.L."/>
            <person name="Chao H."/>
            <person name="Dinh H."/>
            <person name="Han Y."/>
            <person name="Doddapaneni H.V."/>
            <person name="Worley K.C."/>
            <person name="Muzny D.M."/>
            <person name="Ioannidis P."/>
            <person name="Waterhouse R.M."/>
            <person name="Zdobnov E.M."/>
            <person name="James P.J."/>
            <person name="Bagnall N.H."/>
            <person name="Kotze A.C."/>
            <person name="Gibbs R.A."/>
            <person name="Richards S."/>
            <person name="Batterham P."/>
            <person name="Gasser R.B."/>
        </authorList>
    </citation>
    <scope>NUCLEOTIDE SEQUENCE [LARGE SCALE GENOMIC DNA]</scope>
    <source>
        <strain evidence="11 12">LS</strain>
        <tissue evidence="11">Full body</tissue>
    </source>
</reference>
<keyword evidence="2" id="KW-0964">Secreted</keyword>
<evidence type="ECO:0000313" key="12">
    <source>
        <dbReference type="Proteomes" id="UP000037069"/>
    </source>
</evidence>
<evidence type="ECO:0000256" key="6">
    <source>
        <dbReference type="ARBA" id="ARBA00022825"/>
    </source>
</evidence>
<name>A0A0L0BRD7_LUCCU</name>
<dbReference type="SUPFAM" id="SSF50494">
    <property type="entry name" value="Trypsin-like serine proteases"/>
    <property type="match status" value="1"/>
</dbReference>
<evidence type="ECO:0000256" key="3">
    <source>
        <dbReference type="ARBA" id="ARBA00022670"/>
    </source>
</evidence>
<dbReference type="InterPro" id="IPR009003">
    <property type="entry name" value="Peptidase_S1_PA"/>
</dbReference>
<dbReference type="AlphaFoldDB" id="A0A0L0BRD7"/>
<evidence type="ECO:0000256" key="4">
    <source>
        <dbReference type="ARBA" id="ARBA00022729"/>
    </source>
</evidence>
<feature type="signal peptide" evidence="9">
    <location>
        <begin position="1"/>
        <end position="17"/>
    </location>
</feature>
<dbReference type="InterPro" id="IPR018114">
    <property type="entry name" value="TRYPSIN_HIS"/>
</dbReference>
<dbReference type="InterPro" id="IPR001254">
    <property type="entry name" value="Trypsin_dom"/>
</dbReference>
<keyword evidence="6" id="KW-0720">Serine protease</keyword>
<dbReference type="InterPro" id="IPR051333">
    <property type="entry name" value="CLIP_Serine_Protease"/>
</dbReference>
<keyword evidence="7" id="KW-0865">Zymogen</keyword>
<dbReference type="GO" id="GO:0006508">
    <property type="term" value="P:proteolysis"/>
    <property type="evidence" value="ECO:0007669"/>
    <property type="project" value="UniProtKB-KW"/>
</dbReference>
<dbReference type="OrthoDB" id="6147874at2759"/>
<dbReference type="GO" id="GO:0005576">
    <property type="term" value="C:extracellular region"/>
    <property type="evidence" value="ECO:0007669"/>
    <property type="project" value="UniProtKB-SubCell"/>
</dbReference>
<gene>
    <name evidence="11" type="ORF">FF38_13458</name>
</gene>
<evidence type="ECO:0000256" key="7">
    <source>
        <dbReference type="ARBA" id="ARBA00023145"/>
    </source>
</evidence>
<dbReference type="EMBL" id="JRES01001482">
    <property type="protein sequence ID" value="KNC22548.1"/>
    <property type="molecule type" value="Genomic_DNA"/>
</dbReference>
<dbReference type="PANTHER" id="PTHR24260:SF143">
    <property type="entry name" value="SERINE PROTEASE GD-LIKE PROTEIN"/>
    <property type="match status" value="1"/>
</dbReference>
<dbReference type="Gene3D" id="2.40.10.10">
    <property type="entry name" value="Trypsin-like serine proteases"/>
    <property type="match status" value="1"/>
</dbReference>
<keyword evidence="4 9" id="KW-0732">Signal</keyword>
<feature type="domain" description="Peptidase S1" evidence="10">
    <location>
        <begin position="211"/>
        <end position="455"/>
    </location>
</feature>
<feature type="chain" id="PRO_5005535085" evidence="9">
    <location>
        <begin position="18"/>
        <end position="456"/>
    </location>
</feature>
<dbReference type="GO" id="GO:0004252">
    <property type="term" value="F:serine-type endopeptidase activity"/>
    <property type="evidence" value="ECO:0007669"/>
    <property type="project" value="InterPro"/>
</dbReference>
<evidence type="ECO:0000256" key="5">
    <source>
        <dbReference type="ARBA" id="ARBA00022801"/>
    </source>
</evidence>
<comment type="subcellular location">
    <subcellularLocation>
        <location evidence="1">Secreted</location>
    </subcellularLocation>
</comment>
<dbReference type="Pfam" id="PF16030">
    <property type="entry name" value="GD_N"/>
    <property type="match status" value="1"/>
</dbReference>
<dbReference type="CDD" id="cd00190">
    <property type="entry name" value="Tryp_SPc"/>
    <property type="match status" value="1"/>
</dbReference>
<dbReference type="InterPro" id="IPR031986">
    <property type="entry name" value="GD_N"/>
</dbReference>
<dbReference type="InterPro" id="IPR001314">
    <property type="entry name" value="Peptidase_S1A"/>
</dbReference>
<keyword evidence="3 11" id="KW-0645">Protease</keyword>
<dbReference type="PROSITE" id="PS50240">
    <property type="entry name" value="TRYPSIN_DOM"/>
    <property type="match status" value="1"/>
</dbReference>
<dbReference type="PROSITE" id="PS00134">
    <property type="entry name" value="TRYPSIN_HIS"/>
    <property type="match status" value="1"/>
</dbReference>
<evidence type="ECO:0000256" key="8">
    <source>
        <dbReference type="ARBA" id="ARBA00023157"/>
    </source>
</evidence>
<dbReference type="Proteomes" id="UP000037069">
    <property type="component" value="Unassembled WGS sequence"/>
</dbReference>
<dbReference type="PANTHER" id="PTHR24260">
    <property type="match status" value="1"/>
</dbReference>
<evidence type="ECO:0000256" key="9">
    <source>
        <dbReference type="SAM" id="SignalP"/>
    </source>
</evidence>
<proteinExistence type="predicted"/>
<accession>A0A0L0BRD7</accession>
<dbReference type="STRING" id="7375.A0A0L0BRD7"/>
<organism evidence="11 12">
    <name type="scientific">Lucilia cuprina</name>
    <name type="common">Green bottle fly</name>
    <name type="synonym">Australian sheep blowfly</name>
    <dbReference type="NCBI Taxonomy" id="7375"/>
    <lineage>
        <taxon>Eukaryota</taxon>
        <taxon>Metazoa</taxon>
        <taxon>Ecdysozoa</taxon>
        <taxon>Arthropoda</taxon>
        <taxon>Hexapoda</taxon>
        <taxon>Insecta</taxon>
        <taxon>Pterygota</taxon>
        <taxon>Neoptera</taxon>
        <taxon>Endopterygota</taxon>
        <taxon>Diptera</taxon>
        <taxon>Brachycera</taxon>
        <taxon>Muscomorpha</taxon>
        <taxon>Oestroidea</taxon>
        <taxon>Calliphoridae</taxon>
        <taxon>Luciliinae</taxon>
        <taxon>Lucilia</taxon>
    </lineage>
</organism>
<evidence type="ECO:0000259" key="10">
    <source>
        <dbReference type="PROSITE" id="PS50240"/>
    </source>
</evidence>
<evidence type="ECO:0000313" key="11">
    <source>
        <dbReference type="EMBL" id="KNC22548.1"/>
    </source>
</evidence>
<comment type="caution">
    <text evidence="11">The sequence shown here is derived from an EMBL/GenBank/DDBJ whole genome shotgun (WGS) entry which is preliminary data.</text>
</comment>
<dbReference type="FunFam" id="2.40.10.10:FF:000146">
    <property type="entry name" value="Serine protease 53"/>
    <property type="match status" value="1"/>
</dbReference>